<evidence type="ECO:0000313" key="3">
    <source>
        <dbReference type="EMBL" id="CBX27870.1"/>
    </source>
</evidence>
<organism evidence="3">
    <name type="scientific">uncultured Desulfobacterium sp</name>
    <dbReference type="NCBI Taxonomy" id="201089"/>
    <lineage>
        <taxon>Bacteria</taxon>
        <taxon>Pseudomonadati</taxon>
        <taxon>Thermodesulfobacteriota</taxon>
        <taxon>Desulfobacteria</taxon>
        <taxon>Desulfobacterales</taxon>
        <taxon>Desulfobacteriaceae</taxon>
        <taxon>Desulfobacterium</taxon>
        <taxon>environmental samples</taxon>
    </lineage>
</organism>
<dbReference type="EMBL" id="FR695867">
    <property type="protein sequence ID" value="CBX27870.1"/>
    <property type="molecule type" value="Genomic_DNA"/>
</dbReference>
<sequence>MIMDPGINGRETYEKIIEIHPGQKAVIVSGFSETDEMKAAQKLGAGEYIKKPLTL</sequence>
<reference evidence="3" key="1">
    <citation type="journal article" date="2011" name="Environ. Microbiol.">
        <title>Genomic insights into the metabolic potential of the polycyclic aromatic hydrocarbon degrading sulfate-reducing Deltaproteobacterium N47.</title>
        <authorList>
            <person name="Bergmann F."/>
            <person name="Selesi D."/>
            <person name="Weinmaier T."/>
            <person name="Tischler P."/>
            <person name="Rattei T."/>
            <person name="Meckenstock R.U."/>
        </authorList>
    </citation>
    <scope>NUCLEOTIDE SEQUENCE</scope>
</reference>
<dbReference type="GO" id="GO:0000160">
    <property type="term" value="P:phosphorelay signal transduction system"/>
    <property type="evidence" value="ECO:0007669"/>
    <property type="project" value="InterPro"/>
</dbReference>
<feature type="domain" description="Response regulatory" evidence="2">
    <location>
        <begin position="1"/>
        <end position="55"/>
    </location>
</feature>
<accession>E1YB29</accession>
<dbReference type="AlphaFoldDB" id="E1YB29"/>
<dbReference type="PROSITE" id="PS50110">
    <property type="entry name" value="RESPONSE_REGULATORY"/>
    <property type="match status" value="1"/>
</dbReference>
<dbReference type="InterPro" id="IPR001789">
    <property type="entry name" value="Sig_transdc_resp-reg_receiver"/>
</dbReference>
<dbReference type="CDD" id="cd00156">
    <property type="entry name" value="REC"/>
    <property type="match status" value="1"/>
</dbReference>
<dbReference type="Gene3D" id="3.40.50.2300">
    <property type="match status" value="1"/>
</dbReference>
<protein>
    <recommendedName>
        <fullName evidence="2">Response regulatory domain-containing protein</fullName>
    </recommendedName>
</protein>
<name>E1YB29_9BACT</name>
<evidence type="ECO:0000256" key="1">
    <source>
        <dbReference type="PROSITE-ProRule" id="PRU00169"/>
    </source>
</evidence>
<gene>
    <name evidence="3" type="ORF">N47_C19280</name>
</gene>
<evidence type="ECO:0000259" key="2">
    <source>
        <dbReference type="PROSITE" id="PS50110"/>
    </source>
</evidence>
<dbReference type="InterPro" id="IPR011006">
    <property type="entry name" value="CheY-like_superfamily"/>
</dbReference>
<proteinExistence type="predicted"/>
<comment type="caution">
    <text evidence="1">Lacks conserved residue(s) required for the propagation of feature annotation.</text>
</comment>
<dbReference type="SUPFAM" id="SSF52172">
    <property type="entry name" value="CheY-like"/>
    <property type="match status" value="1"/>
</dbReference>